<evidence type="ECO:0000256" key="2">
    <source>
        <dbReference type="ARBA" id="ARBA00022801"/>
    </source>
</evidence>
<dbReference type="Gene3D" id="3.40.50.2300">
    <property type="match status" value="1"/>
</dbReference>
<dbReference type="SMART" id="SM00226">
    <property type="entry name" value="LMWPc"/>
    <property type="match status" value="1"/>
</dbReference>
<comment type="similarity">
    <text evidence="1">Belongs to the low molecular weight phosphotyrosine protein phosphatase family.</text>
</comment>
<evidence type="ECO:0000259" key="5">
    <source>
        <dbReference type="SMART" id="SM00226"/>
    </source>
</evidence>
<dbReference type="InterPro" id="IPR050438">
    <property type="entry name" value="LMW_PTPase"/>
</dbReference>
<dbReference type="SUPFAM" id="SSF52788">
    <property type="entry name" value="Phosphotyrosine protein phosphatases I"/>
    <property type="match status" value="1"/>
</dbReference>
<gene>
    <name evidence="6" type="ORF">HOP12_00310</name>
</gene>
<evidence type="ECO:0000256" key="1">
    <source>
        <dbReference type="ARBA" id="ARBA00011063"/>
    </source>
</evidence>
<dbReference type="Pfam" id="PF01451">
    <property type="entry name" value="LMWPc"/>
    <property type="match status" value="1"/>
</dbReference>
<dbReference type="PRINTS" id="PR00719">
    <property type="entry name" value="LMWPTPASE"/>
</dbReference>
<dbReference type="PANTHER" id="PTHR11717:SF31">
    <property type="entry name" value="LOW MOLECULAR WEIGHT PROTEIN-TYROSINE-PHOSPHATASE ETP-RELATED"/>
    <property type="match status" value="1"/>
</dbReference>
<proteinExistence type="inferred from homology"/>
<organism evidence="6 7">
    <name type="scientific">Eiseniibacteriota bacterium</name>
    <dbReference type="NCBI Taxonomy" id="2212470"/>
    <lineage>
        <taxon>Bacteria</taxon>
        <taxon>Candidatus Eiseniibacteriota</taxon>
    </lineage>
</organism>
<keyword evidence="3" id="KW-0904">Protein phosphatase</keyword>
<sequence length="177" mass="19335">MIDRARIAAYSLRAMTRPDPLYHVLFVCTGNTCRSPMAVAALRQALGSDADRVAISSAGTSAWDGQPAARFAIETAQRSGAVLENHRSRRLTPEMAGEADLIVVMEPAHRAALATLGIADDRVHVLSEWPEPGEPTLEISDPFGQSAEAYEECWRRIGRHVERLAVVVREACRSRSA</sequence>
<feature type="active site" evidence="4">
    <location>
        <position position="34"/>
    </location>
</feature>
<reference evidence="6 7" key="1">
    <citation type="submission" date="2020-04" db="EMBL/GenBank/DDBJ databases">
        <title>Metagenomic profiling of ammonia- and methane-oxidizing microorganisms in a Dutch drinking water treatment plant.</title>
        <authorList>
            <person name="Poghosyan L."/>
            <person name="Leucker S."/>
        </authorList>
    </citation>
    <scope>NUCLEOTIDE SEQUENCE [LARGE SCALE GENOMIC DNA]</scope>
    <source>
        <strain evidence="6">S-RSF-IL-03</strain>
    </source>
</reference>
<dbReference type="GO" id="GO:0004725">
    <property type="term" value="F:protein tyrosine phosphatase activity"/>
    <property type="evidence" value="ECO:0007669"/>
    <property type="project" value="InterPro"/>
</dbReference>
<evidence type="ECO:0000313" key="6">
    <source>
        <dbReference type="EMBL" id="NOT32593.1"/>
    </source>
</evidence>
<feature type="active site" description="Proton donor" evidence="4">
    <location>
        <position position="141"/>
    </location>
</feature>
<protein>
    <submittedName>
        <fullName evidence="6">Low molecular weight protein arginine phosphatase</fullName>
    </submittedName>
</protein>
<keyword evidence="2" id="KW-0378">Hydrolase</keyword>
<feature type="domain" description="Phosphotyrosine protein phosphatase I" evidence="5">
    <location>
        <begin position="22"/>
        <end position="167"/>
    </location>
</feature>
<dbReference type="EMBL" id="JABFRW010000004">
    <property type="protein sequence ID" value="NOT32593.1"/>
    <property type="molecule type" value="Genomic_DNA"/>
</dbReference>
<evidence type="ECO:0000313" key="7">
    <source>
        <dbReference type="Proteomes" id="UP000580839"/>
    </source>
</evidence>
<dbReference type="AlphaFoldDB" id="A0A849SGB6"/>
<feature type="active site" description="Nucleophile" evidence="4">
    <location>
        <position position="28"/>
    </location>
</feature>
<name>A0A849SGB6_UNCEI</name>
<evidence type="ECO:0000256" key="3">
    <source>
        <dbReference type="ARBA" id="ARBA00022912"/>
    </source>
</evidence>
<dbReference type="Proteomes" id="UP000580839">
    <property type="component" value="Unassembled WGS sequence"/>
</dbReference>
<accession>A0A849SGB6</accession>
<comment type="caution">
    <text evidence="6">The sequence shown here is derived from an EMBL/GenBank/DDBJ whole genome shotgun (WGS) entry which is preliminary data.</text>
</comment>
<dbReference type="PANTHER" id="PTHR11717">
    <property type="entry name" value="LOW MOLECULAR WEIGHT PROTEIN TYROSINE PHOSPHATASE"/>
    <property type="match status" value="1"/>
</dbReference>
<dbReference type="InterPro" id="IPR023485">
    <property type="entry name" value="Ptyr_pPase"/>
</dbReference>
<dbReference type="InterPro" id="IPR017867">
    <property type="entry name" value="Tyr_phospatase_low_mol_wt"/>
</dbReference>
<evidence type="ECO:0000256" key="4">
    <source>
        <dbReference type="PIRSR" id="PIRSR617867-1"/>
    </source>
</evidence>
<dbReference type="InterPro" id="IPR036196">
    <property type="entry name" value="Ptyr_pPase_sf"/>
</dbReference>